<dbReference type="AlphaFoldDB" id="A0A1G2U0W9"/>
<name>A0A1G2U0W9_9BACT</name>
<comment type="caution">
    <text evidence="1">The sequence shown here is derived from an EMBL/GenBank/DDBJ whole genome shotgun (WGS) entry which is preliminary data.</text>
</comment>
<organism evidence="1 2">
    <name type="scientific">Candidatus Zambryskibacteria bacterium RIFCSPLOWO2_01_FULL_45_21</name>
    <dbReference type="NCBI Taxonomy" id="1802761"/>
    <lineage>
        <taxon>Bacteria</taxon>
        <taxon>Candidatus Zambryskiibacteriota</taxon>
    </lineage>
</organism>
<reference evidence="1 2" key="1">
    <citation type="journal article" date="2016" name="Nat. Commun.">
        <title>Thousands of microbial genomes shed light on interconnected biogeochemical processes in an aquifer system.</title>
        <authorList>
            <person name="Anantharaman K."/>
            <person name="Brown C.T."/>
            <person name="Hug L.A."/>
            <person name="Sharon I."/>
            <person name="Castelle C.J."/>
            <person name="Probst A.J."/>
            <person name="Thomas B.C."/>
            <person name="Singh A."/>
            <person name="Wilkins M.J."/>
            <person name="Karaoz U."/>
            <person name="Brodie E.L."/>
            <person name="Williams K.H."/>
            <person name="Hubbard S.S."/>
            <person name="Banfield J.F."/>
        </authorList>
    </citation>
    <scope>NUCLEOTIDE SEQUENCE [LARGE SCALE GENOMIC DNA]</scope>
</reference>
<protein>
    <submittedName>
        <fullName evidence="1">Uncharacterized protein</fullName>
    </submittedName>
</protein>
<evidence type="ECO:0000313" key="2">
    <source>
        <dbReference type="Proteomes" id="UP000176800"/>
    </source>
</evidence>
<dbReference type="Proteomes" id="UP000176800">
    <property type="component" value="Unassembled WGS sequence"/>
</dbReference>
<dbReference type="EMBL" id="MHWE01000022">
    <property type="protein sequence ID" value="OHB03176.1"/>
    <property type="molecule type" value="Genomic_DNA"/>
</dbReference>
<proteinExistence type="predicted"/>
<evidence type="ECO:0000313" key="1">
    <source>
        <dbReference type="EMBL" id="OHB03176.1"/>
    </source>
</evidence>
<gene>
    <name evidence="1" type="ORF">A3B14_02490</name>
</gene>
<sequence length="67" mass="7990">MFNMISKWYQGQYVKNDPISPVVFIGFYDRHWTAEWANRGVSFFKKEYKWLIRTLTAILALTIAATR</sequence>
<accession>A0A1G2U0W9</accession>